<name>A0A9K3Q7Z0_9STRA</name>
<comment type="caution">
    <text evidence="1">The sequence shown here is derived from an EMBL/GenBank/DDBJ whole genome shotgun (WGS) entry which is preliminary data.</text>
</comment>
<evidence type="ECO:0000313" key="2">
    <source>
        <dbReference type="Proteomes" id="UP000693970"/>
    </source>
</evidence>
<evidence type="ECO:0000313" key="1">
    <source>
        <dbReference type="EMBL" id="KAG7374218.1"/>
    </source>
</evidence>
<keyword evidence="2" id="KW-1185">Reference proteome</keyword>
<reference evidence="1" key="1">
    <citation type="journal article" date="2021" name="Sci. Rep.">
        <title>Diploid genomic architecture of Nitzschia inconspicua, an elite biomass production diatom.</title>
        <authorList>
            <person name="Oliver A."/>
            <person name="Podell S."/>
            <person name="Pinowska A."/>
            <person name="Traller J.C."/>
            <person name="Smith S.R."/>
            <person name="McClure R."/>
            <person name="Beliaev A."/>
            <person name="Bohutskyi P."/>
            <person name="Hill E.A."/>
            <person name="Rabines A."/>
            <person name="Zheng H."/>
            <person name="Allen L.Z."/>
            <person name="Kuo A."/>
            <person name="Grigoriev I.V."/>
            <person name="Allen A.E."/>
            <person name="Hazlebeck D."/>
            <person name="Allen E.E."/>
        </authorList>
    </citation>
    <scope>NUCLEOTIDE SEQUENCE</scope>
    <source>
        <strain evidence="1">Hildebrandi</strain>
    </source>
</reference>
<dbReference type="AlphaFoldDB" id="A0A9K3Q7Z0"/>
<reference evidence="1" key="2">
    <citation type="submission" date="2021-04" db="EMBL/GenBank/DDBJ databases">
        <authorList>
            <person name="Podell S."/>
        </authorList>
    </citation>
    <scope>NUCLEOTIDE SEQUENCE</scope>
    <source>
        <strain evidence="1">Hildebrandi</strain>
    </source>
</reference>
<sequence>MIGKASMTLTGFENRSWGVNTCPPRTNRPMLHKVDTVVHISTVAHPKLPFWKYLPCTLAFGESPHVIGSCPGRARSHRPGMFQFVGIGNVLSRFDVLESIITNIGWGRNVGNREVLSETELGGGNRCPVLA</sequence>
<accession>A0A9K3Q7Z0</accession>
<organism evidence="1 2">
    <name type="scientific">Nitzschia inconspicua</name>
    <dbReference type="NCBI Taxonomy" id="303405"/>
    <lineage>
        <taxon>Eukaryota</taxon>
        <taxon>Sar</taxon>
        <taxon>Stramenopiles</taxon>
        <taxon>Ochrophyta</taxon>
        <taxon>Bacillariophyta</taxon>
        <taxon>Bacillariophyceae</taxon>
        <taxon>Bacillariophycidae</taxon>
        <taxon>Bacillariales</taxon>
        <taxon>Bacillariaceae</taxon>
        <taxon>Nitzschia</taxon>
    </lineage>
</organism>
<dbReference type="Proteomes" id="UP000693970">
    <property type="component" value="Unassembled WGS sequence"/>
</dbReference>
<proteinExistence type="predicted"/>
<protein>
    <submittedName>
        <fullName evidence="1">Uncharacterized protein</fullName>
    </submittedName>
</protein>
<gene>
    <name evidence="1" type="ORF">IV203_013313</name>
</gene>
<dbReference type="EMBL" id="JAGRRH010000001">
    <property type="protein sequence ID" value="KAG7374218.1"/>
    <property type="molecule type" value="Genomic_DNA"/>
</dbReference>